<feature type="domain" description="Formyl transferase C-terminal" evidence="7">
    <location>
        <begin position="205"/>
        <end position="303"/>
    </location>
</feature>
<evidence type="ECO:0000313" key="8">
    <source>
        <dbReference type="EMBL" id="OGF21568.1"/>
    </source>
</evidence>
<comment type="similarity">
    <text evidence="1 5">Belongs to the Fmt family.</text>
</comment>
<keyword evidence="4 5" id="KW-0648">Protein biosynthesis</keyword>
<dbReference type="InterPro" id="IPR041711">
    <property type="entry name" value="Met-tRNA-FMT_N"/>
</dbReference>
<proteinExistence type="inferred from homology"/>
<dbReference type="InterPro" id="IPR002376">
    <property type="entry name" value="Formyl_transf_N"/>
</dbReference>
<evidence type="ECO:0000259" key="7">
    <source>
        <dbReference type="Pfam" id="PF02911"/>
    </source>
</evidence>
<dbReference type="InterPro" id="IPR044135">
    <property type="entry name" value="Met-tRNA-FMT_C"/>
</dbReference>
<evidence type="ECO:0000313" key="9">
    <source>
        <dbReference type="Proteomes" id="UP000177407"/>
    </source>
</evidence>
<dbReference type="EC" id="2.1.2.9" evidence="2 5"/>
<dbReference type="Pfam" id="PF00551">
    <property type="entry name" value="Formyl_trans_N"/>
    <property type="match status" value="1"/>
</dbReference>
<dbReference type="Proteomes" id="UP000177407">
    <property type="component" value="Unassembled WGS sequence"/>
</dbReference>
<dbReference type="Gene3D" id="3.40.50.12230">
    <property type="match status" value="1"/>
</dbReference>
<feature type="binding site" evidence="5">
    <location>
        <begin position="109"/>
        <end position="112"/>
    </location>
    <ligand>
        <name>(6S)-5,6,7,8-tetrahydrofolate</name>
        <dbReference type="ChEBI" id="CHEBI:57453"/>
    </ligand>
</feature>
<dbReference type="GO" id="GO:0005829">
    <property type="term" value="C:cytosol"/>
    <property type="evidence" value="ECO:0007669"/>
    <property type="project" value="TreeGrafter"/>
</dbReference>
<keyword evidence="3 5" id="KW-0808">Transferase</keyword>
<dbReference type="CDD" id="cd08704">
    <property type="entry name" value="Met_tRNA_FMT_C"/>
    <property type="match status" value="1"/>
</dbReference>
<protein>
    <recommendedName>
        <fullName evidence="2 5">Methionyl-tRNA formyltransferase</fullName>
        <ecNumber evidence="2 5">2.1.2.9</ecNumber>
    </recommendedName>
</protein>
<dbReference type="InterPro" id="IPR005794">
    <property type="entry name" value="Fmt"/>
</dbReference>
<evidence type="ECO:0000256" key="2">
    <source>
        <dbReference type="ARBA" id="ARBA00012261"/>
    </source>
</evidence>
<dbReference type="EMBL" id="MFGA01000003">
    <property type="protein sequence ID" value="OGF21568.1"/>
    <property type="molecule type" value="Genomic_DNA"/>
</dbReference>
<name>A0A1F5S4D4_9BACT</name>
<evidence type="ECO:0000256" key="1">
    <source>
        <dbReference type="ARBA" id="ARBA00010699"/>
    </source>
</evidence>
<evidence type="ECO:0000256" key="3">
    <source>
        <dbReference type="ARBA" id="ARBA00022679"/>
    </source>
</evidence>
<dbReference type="InterPro" id="IPR036477">
    <property type="entry name" value="Formyl_transf_N_sf"/>
</dbReference>
<dbReference type="GO" id="GO:0004479">
    <property type="term" value="F:methionyl-tRNA formyltransferase activity"/>
    <property type="evidence" value="ECO:0007669"/>
    <property type="project" value="UniProtKB-UniRule"/>
</dbReference>
<dbReference type="HAMAP" id="MF_00182">
    <property type="entry name" value="Formyl_trans"/>
    <property type="match status" value="1"/>
</dbReference>
<evidence type="ECO:0000259" key="6">
    <source>
        <dbReference type="Pfam" id="PF00551"/>
    </source>
</evidence>
<evidence type="ECO:0000256" key="4">
    <source>
        <dbReference type="ARBA" id="ARBA00022917"/>
    </source>
</evidence>
<dbReference type="Pfam" id="PF02911">
    <property type="entry name" value="Formyl_trans_C"/>
    <property type="match status" value="1"/>
</dbReference>
<comment type="catalytic activity">
    <reaction evidence="5">
        <text>L-methionyl-tRNA(fMet) + (6R)-10-formyltetrahydrofolate = N-formyl-L-methionyl-tRNA(fMet) + (6S)-5,6,7,8-tetrahydrofolate + H(+)</text>
        <dbReference type="Rhea" id="RHEA:24380"/>
        <dbReference type="Rhea" id="RHEA-COMP:9952"/>
        <dbReference type="Rhea" id="RHEA-COMP:9953"/>
        <dbReference type="ChEBI" id="CHEBI:15378"/>
        <dbReference type="ChEBI" id="CHEBI:57453"/>
        <dbReference type="ChEBI" id="CHEBI:78530"/>
        <dbReference type="ChEBI" id="CHEBI:78844"/>
        <dbReference type="ChEBI" id="CHEBI:195366"/>
        <dbReference type="EC" id="2.1.2.9"/>
    </reaction>
</comment>
<comment type="function">
    <text evidence="5">Attaches a formyl group to the free amino group of methionyl-tRNA(fMet). The formyl group appears to play a dual role in the initiator identity of N-formylmethionyl-tRNA by promoting its recognition by IF2 and preventing the misappropriation of this tRNA by the elongation apparatus.</text>
</comment>
<accession>A0A1F5S4D4</accession>
<dbReference type="PANTHER" id="PTHR11138:SF5">
    <property type="entry name" value="METHIONYL-TRNA FORMYLTRANSFERASE, MITOCHONDRIAL"/>
    <property type="match status" value="1"/>
</dbReference>
<feature type="domain" description="Formyl transferase N-terminal" evidence="6">
    <location>
        <begin position="1"/>
        <end position="179"/>
    </location>
</feature>
<dbReference type="AlphaFoldDB" id="A0A1F5S4D4"/>
<dbReference type="SUPFAM" id="SSF50486">
    <property type="entry name" value="FMT C-terminal domain-like"/>
    <property type="match status" value="1"/>
</dbReference>
<dbReference type="InterPro" id="IPR005793">
    <property type="entry name" value="Formyl_trans_C"/>
</dbReference>
<dbReference type="PANTHER" id="PTHR11138">
    <property type="entry name" value="METHIONYL-TRNA FORMYLTRANSFERASE"/>
    <property type="match status" value="1"/>
</dbReference>
<reference evidence="8 9" key="1">
    <citation type="journal article" date="2016" name="Nat. Commun.">
        <title>Thousands of microbial genomes shed light on interconnected biogeochemical processes in an aquifer system.</title>
        <authorList>
            <person name="Anantharaman K."/>
            <person name="Brown C.T."/>
            <person name="Hug L.A."/>
            <person name="Sharon I."/>
            <person name="Castelle C.J."/>
            <person name="Probst A.J."/>
            <person name="Thomas B.C."/>
            <person name="Singh A."/>
            <person name="Wilkins M.J."/>
            <person name="Karaoz U."/>
            <person name="Brodie E.L."/>
            <person name="Williams K.H."/>
            <person name="Hubbard S.S."/>
            <person name="Banfield J.F."/>
        </authorList>
    </citation>
    <scope>NUCLEOTIDE SEQUENCE [LARGE SCALE GENOMIC DNA]</scope>
</reference>
<dbReference type="CDD" id="cd08646">
    <property type="entry name" value="FMT_core_Met-tRNA-FMT_N"/>
    <property type="match status" value="1"/>
</dbReference>
<comment type="caution">
    <text evidence="8">The sequence shown here is derived from an EMBL/GenBank/DDBJ whole genome shotgun (WGS) entry which is preliminary data.</text>
</comment>
<gene>
    <name evidence="5" type="primary">fmt</name>
    <name evidence="8" type="ORF">A2257_02755</name>
</gene>
<sequence>MKIIFMGTGVFASTVLQKLIDSGLELSAVITQPDKPSGREQDIVFSPVKNLAVEKNLEVYQPKSLIKIDGFVLIEKLAPDLIIVADYGKIIPKNILDLPKFGTLNIHPSLLPKHRGPSPLQETILNGDKETGVTVILLDEEMDHGPIVGQEKLEIGNQKYSLAELRQKLAELGGDLATKVLPDYLSGKIKPITQDHNRATYTKIIAKEDGKINWEKSAEEIDCQLRAYGEWPGSWTEWENNSKKYKLKIIEAEILESPRGIPGTIYVQNNNLTVQCGRNSLIIKSLQLEGKNKTSGQEFLRGYPKIISSTLK</sequence>
<organism evidence="8 9">
    <name type="scientific">Candidatus Falkowbacteria bacterium RIFOXYA2_FULL_38_12</name>
    <dbReference type="NCBI Taxonomy" id="1797993"/>
    <lineage>
        <taxon>Bacteria</taxon>
        <taxon>Candidatus Falkowiibacteriota</taxon>
    </lineage>
</organism>
<dbReference type="InterPro" id="IPR011034">
    <property type="entry name" value="Formyl_transferase-like_C_sf"/>
</dbReference>
<dbReference type="SUPFAM" id="SSF53328">
    <property type="entry name" value="Formyltransferase"/>
    <property type="match status" value="1"/>
</dbReference>
<evidence type="ECO:0000256" key="5">
    <source>
        <dbReference type="HAMAP-Rule" id="MF_00182"/>
    </source>
</evidence>
<dbReference type="NCBIfam" id="TIGR00460">
    <property type="entry name" value="fmt"/>
    <property type="match status" value="1"/>
</dbReference>